<feature type="domain" description="DNA mismatch repair protein S5" evidence="7">
    <location>
        <begin position="207"/>
        <end position="320"/>
    </location>
</feature>
<dbReference type="Gene3D" id="3.30.1370.100">
    <property type="entry name" value="MutL, C-terminal domain, regulatory subdomain"/>
    <property type="match status" value="1"/>
</dbReference>
<organism evidence="8 9">
    <name type="scientific">Mogibacterium kristiansenii</name>
    <dbReference type="NCBI Taxonomy" id="2606708"/>
    <lineage>
        <taxon>Bacteria</taxon>
        <taxon>Bacillati</taxon>
        <taxon>Bacillota</taxon>
        <taxon>Clostridia</taxon>
        <taxon>Peptostreptococcales</taxon>
        <taxon>Anaerovoracaceae</taxon>
        <taxon>Mogibacterium</taxon>
    </lineage>
</organism>
<dbReference type="InterPro" id="IPR002099">
    <property type="entry name" value="MutL/Mlh/PMS"/>
</dbReference>
<dbReference type="InterPro" id="IPR042121">
    <property type="entry name" value="MutL_C_regsub"/>
</dbReference>
<dbReference type="InterPro" id="IPR042120">
    <property type="entry name" value="MutL_C_dimsub"/>
</dbReference>
<dbReference type="SMART" id="SM00853">
    <property type="entry name" value="MutL_C"/>
    <property type="match status" value="1"/>
</dbReference>
<dbReference type="PROSITE" id="PS00058">
    <property type="entry name" value="DNA_MISMATCH_REPAIR_1"/>
    <property type="match status" value="1"/>
</dbReference>
<dbReference type="InterPro" id="IPR014721">
    <property type="entry name" value="Ribsml_uS5_D2-typ_fold_subgr"/>
</dbReference>
<dbReference type="InterPro" id="IPR037198">
    <property type="entry name" value="MutL_C_sf"/>
</dbReference>
<dbReference type="Pfam" id="PF08676">
    <property type="entry name" value="MutL_C"/>
    <property type="match status" value="1"/>
</dbReference>
<dbReference type="Pfam" id="PF01119">
    <property type="entry name" value="DNA_mis_repair"/>
    <property type="match status" value="1"/>
</dbReference>
<dbReference type="EMBL" id="VUNA01000002">
    <property type="protein sequence ID" value="MST70018.1"/>
    <property type="molecule type" value="Genomic_DNA"/>
</dbReference>
<dbReference type="GO" id="GO:0006298">
    <property type="term" value="P:mismatch repair"/>
    <property type="evidence" value="ECO:0007669"/>
    <property type="project" value="UniProtKB-UniRule"/>
</dbReference>
<accession>A0A6N7XFM3</accession>
<gene>
    <name evidence="4 8" type="primary">mutL</name>
    <name evidence="8" type="ORF">FYJ65_01470</name>
</gene>
<dbReference type="InterPro" id="IPR036890">
    <property type="entry name" value="HATPase_C_sf"/>
</dbReference>
<dbReference type="SMART" id="SM01340">
    <property type="entry name" value="DNA_mis_repair"/>
    <property type="match status" value="1"/>
</dbReference>
<dbReference type="PANTHER" id="PTHR10073">
    <property type="entry name" value="DNA MISMATCH REPAIR PROTEIN MLH, PMS, MUTL"/>
    <property type="match status" value="1"/>
</dbReference>
<dbReference type="SUPFAM" id="SSF54211">
    <property type="entry name" value="Ribosomal protein S5 domain 2-like"/>
    <property type="match status" value="1"/>
</dbReference>
<dbReference type="GO" id="GO:0140664">
    <property type="term" value="F:ATP-dependent DNA damage sensor activity"/>
    <property type="evidence" value="ECO:0007669"/>
    <property type="project" value="InterPro"/>
</dbReference>
<keyword evidence="9" id="KW-1185">Reference proteome</keyword>
<reference evidence="8 9" key="1">
    <citation type="submission" date="2019-08" db="EMBL/GenBank/DDBJ databases">
        <title>In-depth cultivation of the pig gut microbiome towards novel bacterial diversity and tailored functional studies.</title>
        <authorList>
            <person name="Wylensek D."/>
            <person name="Hitch T.C.A."/>
            <person name="Clavel T."/>
        </authorList>
    </citation>
    <scope>NUCLEOTIDE SEQUENCE [LARGE SCALE GENOMIC DNA]</scope>
    <source>
        <strain evidence="8 9">WCA-MUC-591-APC-4B</strain>
    </source>
</reference>
<dbReference type="InterPro" id="IPR014762">
    <property type="entry name" value="DNA_mismatch_repair_CS"/>
</dbReference>
<feature type="domain" description="MutL C-terminal dimerisation" evidence="6">
    <location>
        <begin position="452"/>
        <end position="594"/>
    </location>
</feature>
<evidence type="ECO:0000313" key="9">
    <source>
        <dbReference type="Proteomes" id="UP000469424"/>
    </source>
</evidence>
<protein>
    <recommendedName>
        <fullName evidence="4">DNA mismatch repair protein MutL</fullName>
    </recommendedName>
</protein>
<dbReference type="Proteomes" id="UP000469424">
    <property type="component" value="Unassembled WGS sequence"/>
</dbReference>
<evidence type="ECO:0000256" key="3">
    <source>
        <dbReference type="ARBA" id="ARBA00023204"/>
    </source>
</evidence>
<dbReference type="HAMAP" id="MF_00149">
    <property type="entry name" value="DNA_mis_repair"/>
    <property type="match status" value="1"/>
</dbReference>
<dbReference type="InterPro" id="IPR038973">
    <property type="entry name" value="MutL/Mlh/Pms-like"/>
</dbReference>
<dbReference type="InterPro" id="IPR020568">
    <property type="entry name" value="Ribosomal_Su5_D2-typ_SF"/>
</dbReference>
<comment type="similarity">
    <text evidence="1 4">Belongs to the DNA mismatch repair MutL/HexB family.</text>
</comment>
<evidence type="ECO:0000256" key="2">
    <source>
        <dbReference type="ARBA" id="ARBA00022763"/>
    </source>
</evidence>
<evidence type="ECO:0000256" key="5">
    <source>
        <dbReference type="SAM" id="MobiDB-lite"/>
    </source>
</evidence>
<dbReference type="RefSeq" id="WP_154553582.1">
    <property type="nucleotide sequence ID" value="NZ_JAQXUZ010000021.1"/>
</dbReference>
<dbReference type="GO" id="GO:0016887">
    <property type="term" value="F:ATP hydrolysis activity"/>
    <property type="evidence" value="ECO:0007669"/>
    <property type="project" value="InterPro"/>
</dbReference>
<keyword evidence="8" id="KW-0255">Endonuclease</keyword>
<dbReference type="GO" id="GO:0032300">
    <property type="term" value="C:mismatch repair complex"/>
    <property type="evidence" value="ECO:0007669"/>
    <property type="project" value="InterPro"/>
</dbReference>
<evidence type="ECO:0000256" key="1">
    <source>
        <dbReference type="ARBA" id="ARBA00006082"/>
    </source>
</evidence>
<dbReference type="Gene3D" id="3.30.230.10">
    <property type="match status" value="1"/>
</dbReference>
<dbReference type="PANTHER" id="PTHR10073:SF12">
    <property type="entry name" value="DNA MISMATCH REPAIR PROTEIN MLH1"/>
    <property type="match status" value="1"/>
</dbReference>
<name>A0A6N7XFM3_9FIRM</name>
<dbReference type="Pfam" id="PF13589">
    <property type="entry name" value="HATPase_c_3"/>
    <property type="match status" value="1"/>
</dbReference>
<dbReference type="GO" id="GO:0004519">
    <property type="term" value="F:endonuclease activity"/>
    <property type="evidence" value="ECO:0007669"/>
    <property type="project" value="UniProtKB-KW"/>
</dbReference>
<feature type="region of interest" description="Disordered" evidence="5">
    <location>
        <begin position="405"/>
        <end position="431"/>
    </location>
</feature>
<dbReference type="AlphaFoldDB" id="A0A6N7XFM3"/>
<dbReference type="CDD" id="cd16926">
    <property type="entry name" value="HATPase_MutL-MLH-PMS-like"/>
    <property type="match status" value="1"/>
</dbReference>
<dbReference type="GO" id="GO:0005524">
    <property type="term" value="F:ATP binding"/>
    <property type="evidence" value="ECO:0007669"/>
    <property type="project" value="InterPro"/>
</dbReference>
<keyword evidence="3 4" id="KW-0234">DNA repair</keyword>
<dbReference type="InterPro" id="IPR014790">
    <property type="entry name" value="MutL_C"/>
</dbReference>
<sequence length="637" mass="71155">MIQVLDSFISDKIAAGEVIERPLSIVKELVENSIDAGADSIVVEIRNGGKSYIRVTDNGCGIPAEEAEIAFERHATGKIQTLEDLGHIDTLGFRGEALASICAISRMTLYTRTAESPVGIKLEIQGGRICGKEPSGMNGGTTMVVEDVFYNTPARRKFMRSDAAEASAIIDFVQKMALYYANVAFQLINNGRNVLTTNGDGNYLHAISRVYPTKEFSNLMEIQGEHVHGFISDPGTTKNNRSGQIFFVNGRYVRSDVIEKGLMDGYGDRVFSGYPVALLFITVPPETIDVNIHPNKKEIKFLESGDIKKDIAAAVQKVIHSQDAVPQAMLKEKNISSGSLEEVAKEPVKKPSGEQMGIREFLQAKKREHKPNTETVYHEDDMKMAFQVPGDSMSDAFKGLVQEAKTEYDGEKPEVSAEPVKSDMKSEEADETDRIPLAPATTRLFDFKNLTLAGYVFNTYIITQAGDNLFILDQHAAHERILYEKLVRQYNTGAHLPQDILTPILLNVSGDVYFGEREWMDVLRRIGYAIEDFGSNTFIIRGIPAYMTLTEADAFARNLVDVQENEVHLHQNTPVVDKLIMRSCKAAVKGNDHLSEREIRELLDRLSQCVNPFSCPHGRPTFIRISKYEIERSFRRK</sequence>
<dbReference type="InterPro" id="IPR020667">
    <property type="entry name" value="DNA_mismatch_repair_MutL"/>
</dbReference>
<evidence type="ECO:0000259" key="7">
    <source>
        <dbReference type="SMART" id="SM01340"/>
    </source>
</evidence>
<dbReference type="SUPFAM" id="SSF55874">
    <property type="entry name" value="ATPase domain of HSP90 chaperone/DNA topoisomerase II/histidine kinase"/>
    <property type="match status" value="1"/>
</dbReference>
<dbReference type="NCBIfam" id="TIGR00585">
    <property type="entry name" value="mutl"/>
    <property type="match status" value="1"/>
</dbReference>
<evidence type="ECO:0000259" key="6">
    <source>
        <dbReference type="SMART" id="SM00853"/>
    </source>
</evidence>
<dbReference type="GO" id="GO:0030983">
    <property type="term" value="F:mismatched DNA binding"/>
    <property type="evidence" value="ECO:0007669"/>
    <property type="project" value="InterPro"/>
</dbReference>
<proteinExistence type="inferred from homology"/>
<dbReference type="CDD" id="cd00782">
    <property type="entry name" value="MutL_Trans"/>
    <property type="match status" value="1"/>
</dbReference>
<dbReference type="InterPro" id="IPR013507">
    <property type="entry name" value="DNA_mismatch_S5_2-like"/>
</dbReference>
<evidence type="ECO:0000313" key="8">
    <source>
        <dbReference type="EMBL" id="MST70018.1"/>
    </source>
</evidence>
<feature type="compositionally biased region" description="Basic and acidic residues" evidence="5">
    <location>
        <begin position="405"/>
        <end position="427"/>
    </location>
</feature>
<keyword evidence="2 4" id="KW-0227">DNA damage</keyword>
<dbReference type="Gene3D" id="3.30.565.10">
    <property type="entry name" value="Histidine kinase-like ATPase, C-terminal domain"/>
    <property type="match status" value="1"/>
</dbReference>
<keyword evidence="8" id="KW-0540">Nuclease</keyword>
<comment type="function">
    <text evidence="4">This protein is involved in the repair of mismatches in DNA. It is required for dam-dependent methyl-directed DNA mismatch repair. May act as a 'molecular matchmaker', a protein that promotes the formation of a stable complex between two or more DNA-binding proteins in an ATP-dependent manner without itself being part of a final effector complex.</text>
</comment>
<keyword evidence="8" id="KW-0378">Hydrolase</keyword>
<dbReference type="SUPFAM" id="SSF118116">
    <property type="entry name" value="DNA mismatch repair protein MutL"/>
    <property type="match status" value="1"/>
</dbReference>
<comment type="caution">
    <text evidence="8">The sequence shown here is derived from an EMBL/GenBank/DDBJ whole genome shotgun (WGS) entry which is preliminary data.</text>
</comment>
<evidence type="ECO:0000256" key="4">
    <source>
        <dbReference type="HAMAP-Rule" id="MF_00149"/>
    </source>
</evidence>
<dbReference type="FunFam" id="3.30.565.10:FF:000003">
    <property type="entry name" value="DNA mismatch repair endonuclease MutL"/>
    <property type="match status" value="1"/>
</dbReference>
<dbReference type="Gene3D" id="3.30.1540.20">
    <property type="entry name" value="MutL, C-terminal domain, dimerisation subdomain"/>
    <property type="match status" value="1"/>
</dbReference>